<evidence type="ECO:0000313" key="1">
    <source>
        <dbReference type="EMBL" id="WTW63802.1"/>
    </source>
</evidence>
<gene>
    <name evidence="1" type="ORF">OG549_25920</name>
</gene>
<dbReference type="EMBL" id="CP108318">
    <property type="protein sequence ID" value="WTW63802.1"/>
    <property type="molecule type" value="Genomic_DNA"/>
</dbReference>
<name>A0AAU2V8N5_9ACTN</name>
<proteinExistence type="predicted"/>
<protein>
    <submittedName>
        <fullName evidence="1">Uncharacterized protein</fullName>
    </submittedName>
</protein>
<sequence length="88" mass="9552">MADLEAGLSEMRLGGSTEDDIRHTAAEIDDELGRMVLNRDRIGEALDRIIDILHQSRHPEDSSAGGKASAAEEQLKAARLQLDTLNVA</sequence>
<organism evidence="1">
    <name type="scientific">Streptomyces sp. NBC_00003</name>
    <dbReference type="NCBI Taxonomy" id="2903608"/>
    <lineage>
        <taxon>Bacteria</taxon>
        <taxon>Bacillati</taxon>
        <taxon>Actinomycetota</taxon>
        <taxon>Actinomycetes</taxon>
        <taxon>Kitasatosporales</taxon>
        <taxon>Streptomycetaceae</taxon>
        <taxon>Streptomyces</taxon>
    </lineage>
</organism>
<dbReference type="AlphaFoldDB" id="A0AAU2V8N5"/>
<accession>A0AAU2V8N5</accession>
<reference evidence="1" key="1">
    <citation type="submission" date="2022-10" db="EMBL/GenBank/DDBJ databases">
        <title>The complete genomes of actinobacterial strains from the NBC collection.</title>
        <authorList>
            <person name="Joergensen T.S."/>
            <person name="Alvarez Arevalo M."/>
            <person name="Sterndorff E.B."/>
            <person name="Faurdal D."/>
            <person name="Vuksanovic O."/>
            <person name="Mourched A.-S."/>
            <person name="Charusanti P."/>
            <person name="Shaw S."/>
            <person name="Blin K."/>
            <person name="Weber T."/>
        </authorList>
    </citation>
    <scope>NUCLEOTIDE SEQUENCE</scope>
    <source>
        <strain evidence="1">NBC_00003</strain>
    </source>
</reference>